<dbReference type="SUPFAM" id="SSF55103">
    <property type="entry name" value="FAD-linked oxidases, C-terminal domain"/>
    <property type="match status" value="1"/>
</dbReference>
<proteinExistence type="predicted"/>
<dbReference type="PANTHER" id="PTHR11748">
    <property type="entry name" value="D-LACTATE DEHYDROGENASE"/>
    <property type="match status" value="1"/>
</dbReference>
<keyword evidence="3" id="KW-0274">FAD</keyword>
<name>A0A2K9NEG3_9PROT</name>
<dbReference type="InterPro" id="IPR006094">
    <property type="entry name" value="Oxid_FAD_bind_N"/>
</dbReference>
<dbReference type="Proteomes" id="UP000234752">
    <property type="component" value="Chromosome eg_1"/>
</dbReference>
<evidence type="ECO:0000256" key="3">
    <source>
        <dbReference type="ARBA" id="ARBA00022827"/>
    </source>
</evidence>
<dbReference type="InterPro" id="IPR016164">
    <property type="entry name" value="FAD-linked_Oxase-like_C"/>
</dbReference>
<dbReference type="EMBL" id="CP025611">
    <property type="protein sequence ID" value="AUN31487.1"/>
    <property type="molecule type" value="Genomic_DNA"/>
</dbReference>
<gene>
    <name evidence="5" type="ORF">C0V82_15495</name>
</gene>
<dbReference type="Gene3D" id="3.30.465.10">
    <property type="match status" value="1"/>
</dbReference>
<dbReference type="InterPro" id="IPR016166">
    <property type="entry name" value="FAD-bd_PCMH"/>
</dbReference>
<keyword evidence="6" id="KW-1185">Reference proteome</keyword>
<dbReference type="PANTHER" id="PTHR11748:SF103">
    <property type="entry name" value="GLYCOLATE OXIDASE SUBUNIT GLCE"/>
    <property type="match status" value="1"/>
</dbReference>
<evidence type="ECO:0000313" key="5">
    <source>
        <dbReference type="EMBL" id="AUN31487.1"/>
    </source>
</evidence>
<dbReference type="PROSITE" id="PS51387">
    <property type="entry name" value="FAD_PCMH"/>
    <property type="match status" value="1"/>
</dbReference>
<dbReference type="InterPro" id="IPR016169">
    <property type="entry name" value="FAD-bd_PCMH_sub2"/>
</dbReference>
<keyword evidence="2" id="KW-0285">Flavoprotein</keyword>
<evidence type="ECO:0000256" key="2">
    <source>
        <dbReference type="ARBA" id="ARBA00022630"/>
    </source>
</evidence>
<dbReference type="GO" id="GO:0071949">
    <property type="term" value="F:FAD binding"/>
    <property type="evidence" value="ECO:0007669"/>
    <property type="project" value="InterPro"/>
</dbReference>
<dbReference type="GO" id="GO:0016491">
    <property type="term" value="F:oxidoreductase activity"/>
    <property type="evidence" value="ECO:0007669"/>
    <property type="project" value="UniProtKB-KW"/>
</dbReference>
<comment type="cofactor">
    <cofactor evidence="1">
        <name>FAD</name>
        <dbReference type="ChEBI" id="CHEBI:57692"/>
    </cofactor>
</comment>
<evidence type="ECO:0000313" key="6">
    <source>
        <dbReference type="Proteomes" id="UP000234752"/>
    </source>
</evidence>
<evidence type="ECO:0000256" key="4">
    <source>
        <dbReference type="ARBA" id="ARBA00023002"/>
    </source>
</evidence>
<dbReference type="AlphaFoldDB" id="A0A2K9NEG3"/>
<accession>A0A2K9NEG3</accession>
<dbReference type="InterPro" id="IPR004113">
    <property type="entry name" value="FAD-bd_oxidored_4_C"/>
</dbReference>
<reference evidence="5 6" key="1">
    <citation type="submission" date="2017-12" db="EMBL/GenBank/DDBJ databases">
        <title>Genomes of bacteria within cyanobacterial aggregates.</title>
        <authorList>
            <person name="Cai H."/>
        </authorList>
    </citation>
    <scope>NUCLEOTIDE SEQUENCE [LARGE SCALE GENOMIC DNA]</scope>
    <source>
        <strain evidence="5 6">TH16</strain>
    </source>
</reference>
<protein>
    <submittedName>
        <fullName evidence="5">2-hydroxy-acid oxidase</fullName>
    </submittedName>
</protein>
<dbReference type="Pfam" id="PF02913">
    <property type="entry name" value="FAD-oxidase_C"/>
    <property type="match status" value="1"/>
</dbReference>
<dbReference type="Pfam" id="PF01565">
    <property type="entry name" value="FAD_binding_4"/>
    <property type="match status" value="1"/>
</dbReference>
<dbReference type="OrthoDB" id="9811557at2"/>
<dbReference type="KEGG" id="ncb:C0V82_15495"/>
<keyword evidence="4" id="KW-0560">Oxidoreductase</keyword>
<dbReference type="SUPFAM" id="SSF56176">
    <property type="entry name" value="FAD-binding/transporter-associated domain-like"/>
    <property type="match status" value="1"/>
</dbReference>
<evidence type="ECO:0000256" key="1">
    <source>
        <dbReference type="ARBA" id="ARBA00001974"/>
    </source>
</evidence>
<organism evidence="5 6">
    <name type="scientific">Niveispirillum cyanobacteriorum</name>
    <dbReference type="NCBI Taxonomy" id="1612173"/>
    <lineage>
        <taxon>Bacteria</taxon>
        <taxon>Pseudomonadati</taxon>
        <taxon>Pseudomonadota</taxon>
        <taxon>Alphaproteobacteria</taxon>
        <taxon>Rhodospirillales</taxon>
        <taxon>Azospirillaceae</taxon>
        <taxon>Niveispirillum</taxon>
    </lineage>
</organism>
<sequence length="392" mass="39956">MADRLSYFIDAVRAGQPLRLNGGGSKPGLGHIVTGTALSLSELSQIVSYEPAELILVAEPGVPMVELRALLSAKGQALAFEPPDLGPLYGRPAGTDTLGGVVATGLSGPGRVKAGAVRDHVLGLTAIAGDGRIFRSGGKVVKNVTGFDLPKLLTGAHGTLGVMTEIVVKVLPAPPVSKTLVLAGMEDADAIRAMADALGSAAEVGAAAFTPAYLPLDGLLPDRTPCVLLRLDGVSVSVAERLAALERLLEGRAAMAVLDGDDSAALWACLRDAMPLAERPDLDVWRLSVPPIAGMGVLSAIRAAVPRALGWLDWGGGLIWVGLPRGMADAGAGVVRGALGGDGHATLMRAPDAVKTVVPVFQPLPGPLAALTARVKAQFDPAGILNPGLMGV</sequence>
<dbReference type="RefSeq" id="WP_102113064.1">
    <property type="nucleotide sequence ID" value="NZ_BMGN01000005.1"/>
</dbReference>
<dbReference type="InterPro" id="IPR036318">
    <property type="entry name" value="FAD-bd_PCMH-like_sf"/>
</dbReference>